<dbReference type="SUPFAM" id="SSF64153">
    <property type="entry name" value="YjeF N-terminal domain-like"/>
    <property type="match status" value="1"/>
</dbReference>
<accession>A0A1H9SPC4</accession>
<organism evidence="22 23">
    <name type="scientific">Salisediminibacterium halotolerans</name>
    <dbReference type="NCBI Taxonomy" id="517425"/>
    <lineage>
        <taxon>Bacteria</taxon>
        <taxon>Bacillati</taxon>
        <taxon>Bacillota</taxon>
        <taxon>Bacilli</taxon>
        <taxon>Bacillales</taxon>
        <taxon>Bacillaceae</taxon>
        <taxon>Salisediminibacterium</taxon>
    </lineage>
</organism>
<dbReference type="OrthoDB" id="9806925at2"/>
<comment type="cofactor">
    <cofactor evidence="17">
        <name>Mg(2+)</name>
        <dbReference type="ChEBI" id="CHEBI:18420"/>
    </cofactor>
</comment>
<comment type="catalytic activity">
    <reaction evidence="2 18 19">
        <text>(6R)-NADPHX = (6S)-NADPHX</text>
        <dbReference type="Rhea" id="RHEA:32227"/>
        <dbReference type="ChEBI" id="CHEBI:64076"/>
        <dbReference type="ChEBI" id="CHEBI:64077"/>
        <dbReference type="EC" id="5.1.99.6"/>
    </reaction>
</comment>
<proteinExistence type="inferred from homology"/>
<name>A0A1H9SPC4_9BACI</name>
<dbReference type="Gene3D" id="3.40.1190.20">
    <property type="match status" value="1"/>
</dbReference>
<feature type="binding site" evidence="18">
    <location>
        <position position="142"/>
    </location>
    <ligand>
        <name>(6S)-NADPHX</name>
        <dbReference type="ChEBI" id="CHEBI:64076"/>
    </ligand>
</feature>
<evidence type="ECO:0000256" key="2">
    <source>
        <dbReference type="ARBA" id="ARBA00000909"/>
    </source>
</evidence>
<evidence type="ECO:0000256" key="12">
    <source>
        <dbReference type="ARBA" id="ARBA00023239"/>
    </source>
</evidence>
<dbReference type="Gene3D" id="3.40.50.10260">
    <property type="entry name" value="YjeF N-terminal domain"/>
    <property type="match status" value="1"/>
</dbReference>
<feature type="binding site" evidence="17">
    <location>
        <position position="383"/>
    </location>
    <ligand>
        <name>(6S)-NADPHX</name>
        <dbReference type="ChEBI" id="CHEBI:64076"/>
    </ligand>
</feature>
<evidence type="ECO:0000256" key="10">
    <source>
        <dbReference type="ARBA" id="ARBA00023027"/>
    </source>
</evidence>
<keyword evidence="7 17" id="KW-0067">ATP-binding</keyword>
<evidence type="ECO:0000256" key="11">
    <source>
        <dbReference type="ARBA" id="ARBA00023235"/>
    </source>
</evidence>
<evidence type="ECO:0000256" key="1">
    <source>
        <dbReference type="ARBA" id="ARBA00000013"/>
    </source>
</evidence>
<keyword evidence="6 17" id="KW-0547">Nucleotide-binding</keyword>
<comment type="similarity">
    <text evidence="3 19">In the N-terminal section; belongs to the NnrE/AIBP family.</text>
</comment>
<dbReference type="GO" id="GO:0052855">
    <property type="term" value="F:ADP-dependent NAD(P)H-hydrate dehydratase activity"/>
    <property type="evidence" value="ECO:0007669"/>
    <property type="project" value="UniProtKB-UniRule"/>
</dbReference>
<dbReference type="HAMAP" id="MF_01965">
    <property type="entry name" value="NADHX_dehydratase"/>
    <property type="match status" value="1"/>
</dbReference>
<evidence type="ECO:0000256" key="5">
    <source>
        <dbReference type="ARBA" id="ARBA00022723"/>
    </source>
</evidence>
<dbReference type="GO" id="GO:0052856">
    <property type="term" value="F:NAD(P)HX epimerase activity"/>
    <property type="evidence" value="ECO:0007669"/>
    <property type="project" value="UniProtKB-UniRule"/>
</dbReference>
<feature type="binding site" evidence="18">
    <location>
        <position position="127"/>
    </location>
    <ligand>
        <name>K(+)</name>
        <dbReference type="ChEBI" id="CHEBI:29103"/>
    </ligand>
</feature>
<dbReference type="PROSITE" id="PS51385">
    <property type="entry name" value="YJEF_N"/>
    <property type="match status" value="1"/>
</dbReference>
<dbReference type="GO" id="GO:0110051">
    <property type="term" value="P:metabolite repair"/>
    <property type="evidence" value="ECO:0007669"/>
    <property type="project" value="TreeGrafter"/>
</dbReference>
<evidence type="ECO:0000256" key="6">
    <source>
        <dbReference type="ARBA" id="ARBA00022741"/>
    </source>
</evidence>
<evidence type="ECO:0000256" key="3">
    <source>
        <dbReference type="ARBA" id="ARBA00006001"/>
    </source>
</evidence>
<evidence type="ECO:0000313" key="23">
    <source>
        <dbReference type="Proteomes" id="UP000199318"/>
    </source>
</evidence>
<keyword evidence="23" id="KW-1185">Reference proteome</keyword>
<comment type="catalytic activity">
    <reaction evidence="1 18 19">
        <text>(6R)-NADHX = (6S)-NADHX</text>
        <dbReference type="Rhea" id="RHEA:32215"/>
        <dbReference type="ChEBI" id="CHEBI:64074"/>
        <dbReference type="ChEBI" id="CHEBI:64075"/>
        <dbReference type="EC" id="5.1.99.6"/>
    </reaction>
</comment>
<dbReference type="PROSITE" id="PS01050">
    <property type="entry name" value="YJEF_C_2"/>
    <property type="match status" value="1"/>
</dbReference>
<evidence type="ECO:0000256" key="18">
    <source>
        <dbReference type="HAMAP-Rule" id="MF_01966"/>
    </source>
</evidence>
<dbReference type="HAMAP" id="MF_01966">
    <property type="entry name" value="NADHX_epimerase"/>
    <property type="match status" value="1"/>
</dbReference>
<feature type="domain" description="YjeF C-terminal" evidence="20">
    <location>
        <begin position="228"/>
        <end position="509"/>
    </location>
</feature>
<comment type="function">
    <text evidence="14 19">Bifunctional enzyme that catalyzes the epimerization of the S- and R-forms of NAD(P)HX and the dehydration of the S-form of NAD(P)HX at the expense of ADP, which is converted to AMP. This allows the repair of both epimers of NAD(P)HX, a damaged form of NAD(P)H that is a result of enzymatic or heat-dependent hydration.</text>
</comment>
<dbReference type="CDD" id="cd01171">
    <property type="entry name" value="YXKO-related"/>
    <property type="match status" value="1"/>
</dbReference>
<comment type="subunit">
    <text evidence="17">Homotetramer.</text>
</comment>
<comment type="similarity">
    <text evidence="18">Belongs to the NnrE/AIBP family.</text>
</comment>
<dbReference type="Pfam" id="PF01256">
    <property type="entry name" value="Carb_kinase"/>
    <property type="match status" value="1"/>
</dbReference>
<feature type="binding site" evidence="18">
    <location>
        <position position="163"/>
    </location>
    <ligand>
        <name>K(+)</name>
        <dbReference type="ChEBI" id="CHEBI:29103"/>
    </ligand>
</feature>
<sequence>MYIVSGEEMRQVDRFAIEQIGLGGFTLMENAGSSCSRAIERQLKKNNRIAVVSGGGNNGGDGFVIARYLAEAGFDATLEVIAPRMKIHGEAYEHLLVYERAGRAARFYETDSEAVEQAIAGADVIIDAMLGTGVTGELKPPYKEIAALINRSRALVFAVDLPSGVPSAEAADIQAGVRADRTYMLAARKMNASLPGYRSFYGTIVPVDIGIPELAYVSAKADRRIWLDEQKALRHLPHRDPDAHKGQSGRAAIIGGSMNMSGAVMMAAEACVRAGAGRTTAVIPDDTLSAAAPQLKEAMYLPLPSESGEFARSAWGKVPEAVHADGVAVGPGLGRNVTNDIFPLINQLDIPIVIDADALLDLASDLEQLKIISRTSPVILTPHPGEMAVLTGLSIEEVQAGRFSLSAKFAKTYGVYLVLKGRETIITGPDGRQWVNSTGNAGLAKGGTGDVLTGMILAFLLQYEDPAEAVFMAVYLHGLTADYLAERADQISINASDISHELGTVICQLKQKCNEAGRTIDIRD</sequence>
<keyword evidence="11 18" id="KW-0413">Isomerase</keyword>
<dbReference type="NCBIfam" id="TIGR00197">
    <property type="entry name" value="yjeF_nterm"/>
    <property type="match status" value="1"/>
</dbReference>
<keyword evidence="13" id="KW-0511">Multifunctional enzyme</keyword>
<comment type="catalytic activity">
    <reaction evidence="15 17 19">
        <text>(6S)-NADHX + ADP = AMP + phosphate + NADH + H(+)</text>
        <dbReference type="Rhea" id="RHEA:32223"/>
        <dbReference type="ChEBI" id="CHEBI:15378"/>
        <dbReference type="ChEBI" id="CHEBI:43474"/>
        <dbReference type="ChEBI" id="CHEBI:57945"/>
        <dbReference type="ChEBI" id="CHEBI:64074"/>
        <dbReference type="ChEBI" id="CHEBI:456215"/>
        <dbReference type="ChEBI" id="CHEBI:456216"/>
        <dbReference type="EC" id="4.2.1.136"/>
    </reaction>
</comment>
<dbReference type="PIRSF" id="PIRSF017184">
    <property type="entry name" value="Nnr"/>
    <property type="match status" value="1"/>
</dbReference>
<feature type="binding site" evidence="17">
    <location>
        <position position="450"/>
    </location>
    <ligand>
        <name>(6S)-NADPHX</name>
        <dbReference type="ChEBI" id="CHEBI:64076"/>
    </ligand>
</feature>
<feature type="binding site" evidence="17">
    <location>
        <position position="263"/>
    </location>
    <ligand>
        <name>(6S)-NADPHX</name>
        <dbReference type="ChEBI" id="CHEBI:64076"/>
    </ligand>
</feature>
<dbReference type="InterPro" id="IPR017953">
    <property type="entry name" value="Carbohydrate_kinase_pred_CS"/>
</dbReference>
<evidence type="ECO:0000259" key="21">
    <source>
        <dbReference type="PROSITE" id="PS51385"/>
    </source>
</evidence>
<dbReference type="Proteomes" id="UP000199318">
    <property type="component" value="Unassembled WGS sequence"/>
</dbReference>
<evidence type="ECO:0000256" key="9">
    <source>
        <dbReference type="ARBA" id="ARBA00022958"/>
    </source>
</evidence>
<evidence type="ECO:0000256" key="8">
    <source>
        <dbReference type="ARBA" id="ARBA00022857"/>
    </source>
</evidence>
<gene>
    <name evidence="17" type="primary">nnrD</name>
    <name evidence="18" type="synonym">nnrE</name>
    <name evidence="22" type="ORF">SAMN05444126_10792</name>
</gene>
<dbReference type="EC" id="5.1.99.6" evidence="19"/>
<feature type="binding site" evidence="17">
    <location>
        <position position="332"/>
    </location>
    <ligand>
        <name>(6S)-NADPHX</name>
        <dbReference type="ChEBI" id="CHEBI:64076"/>
    </ligand>
</feature>
<comment type="function">
    <text evidence="18">Catalyzes the epimerization of the S- and R-forms of NAD(P)HX, a damaged form of NAD(P)H that is a result of enzymatic or heat-dependent hydration. This is a prerequisite for the S-specific NAD(P)H-hydrate dehydratase to allow the repair of both epimers of NAD(P)HX.</text>
</comment>
<keyword evidence="5 18" id="KW-0479">Metal-binding</keyword>
<comment type="function">
    <text evidence="17">Catalyzes the dehydration of the S-form of NAD(P)HX at the expense of ADP, which is converted to AMP. Together with NAD(P)HX epimerase, which catalyzes the epimerization of the S- and R-forms, the enzyme allows the repair of both epimers of NAD(P)HX, a damaged form of NAD(P)H that is a result of enzymatic or heat-dependent hydration.</text>
</comment>
<dbReference type="InterPro" id="IPR029056">
    <property type="entry name" value="Ribokinase-like"/>
</dbReference>
<protein>
    <recommendedName>
        <fullName evidence="19">Bifunctional NAD(P)H-hydrate repair enzyme</fullName>
    </recommendedName>
    <alternativeName>
        <fullName evidence="19">Nicotinamide nucleotide repair protein</fullName>
    </alternativeName>
    <domain>
        <recommendedName>
            <fullName evidence="19">ADP-dependent (S)-NAD(P)H-hydrate dehydratase</fullName>
            <ecNumber evidence="19">4.2.1.136</ecNumber>
        </recommendedName>
        <alternativeName>
            <fullName evidence="19">ADP-dependent NAD(P)HX dehydratase</fullName>
        </alternativeName>
    </domain>
    <domain>
        <recommendedName>
            <fullName evidence="19">NAD(P)H-hydrate epimerase</fullName>
            <ecNumber evidence="19">5.1.99.6</ecNumber>
        </recommendedName>
    </domain>
</protein>
<dbReference type="InterPro" id="IPR030677">
    <property type="entry name" value="Nnr"/>
</dbReference>
<dbReference type="GO" id="GO:0046872">
    <property type="term" value="F:metal ion binding"/>
    <property type="evidence" value="ECO:0007669"/>
    <property type="project" value="UniProtKB-UniRule"/>
</dbReference>
<comment type="similarity">
    <text evidence="4 19">In the C-terminal section; belongs to the NnrD/CARKD family.</text>
</comment>
<comment type="cofactor">
    <cofactor evidence="18 19">
        <name>K(+)</name>
        <dbReference type="ChEBI" id="CHEBI:29103"/>
    </cofactor>
    <text evidence="18 19">Binds 1 potassium ion per subunit.</text>
</comment>
<feature type="binding site" evidence="18">
    <location>
        <position position="160"/>
    </location>
    <ligand>
        <name>(6S)-NADPHX</name>
        <dbReference type="ChEBI" id="CHEBI:64076"/>
    </ligand>
</feature>
<evidence type="ECO:0000256" key="15">
    <source>
        <dbReference type="ARBA" id="ARBA00048238"/>
    </source>
</evidence>
<dbReference type="SUPFAM" id="SSF53613">
    <property type="entry name" value="Ribokinase-like"/>
    <property type="match status" value="1"/>
</dbReference>
<evidence type="ECO:0000256" key="7">
    <source>
        <dbReference type="ARBA" id="ARBA00022840"/>
    </source>
</evidence>
<dbReference type="Pfam" id="PF03853">
    <property type="entry name" value="YjeF_N"/>
    <property type="match status" value="1"/>
</dbReference>
<dbReference type="GO" id="GO:0005524">
    <property type="term" value="F:ATP binding"/>
    <property type="evidence" value="ECO:0007669"/>
    <property type="project" value="UniProtKB-UniRule"/>
</dbReference>
<dbReference type="InterPro" id="IPR036652">
    <property type="entry name" value="YjeF_N_dom_sf"/>
</dbReference>
<dbReference type="GO" id="GO:0046496">
    <property type="term" value="P:nicotinamide nucleotide metabolic process"/>
    <property type="evidence" value="ECO:0007669"/>
    <property type="project" value="UniProtKB-UniRule"/>
</dbReference>
<feature type="binding site" evidence="18">
    <location>
        <begin position="57"/>
        <end position="61"/>
    </location>
    <ligand>
        <name>(6S)-NADPHX</name>
        <dbReference type="ChEBI" id="CHEBI:64076"/>
    </ligand>
</feature>
<dbReference type="EC" id="4.2.1.136" evidence="19"/>
<reference evidence="23" key="1">
    <citation type="submission" date="2016-10" db="EMBL/GenBank/DDBJ databases">
        <authorList>
            <person name="de Groot N.N."/>
        </authorList>
    </citation>
    <scope>NUCLEOTIDE SEQUENCE [LARGE SCALE GENOMIC DNA]</scope>
    <source>
        <strain evidence="23">10nlg</strain>
    </source>
</reference>
<evidence type="ECO:0000256" key="16">
    <source>
        <dbReference type="ARBA" id="ARBA00049209"/>
    </source>
</evidence>
<comment type="caution">
    <text evidence="22">The sequence shown here is derived from an EMBL/GenBank/DDBJ whole genome shotgun (WGS) entry which is preliminary data.</text>
</comment>
<comment type="catalytic activity">
    <reaction evidence="16 17 19">
        <text>(6S)-NADPHX + ADP = AMP + phosphate + NADPH + H(+)</text>
        <dbReference type="Rhea" id="RHEA:32235"/>
        <dbReference type="ChEBI" id="CHEBI:15378"/>
        <dbReference type="ChEBI" id="CHEBI:43474"/>
        <dbReference type="ChEBI" id="CHEBI:57783"/>
        <dbReference type="ChEBI" id="CHEBI:64076"/>
        <dbReference type="ChEBI" id="CHEBI:456215"/>
        <dbReference type="ChEBI" id="CHEBI:456216"/>
        <dbReference type="EC" id="4.2.1.136"/>
    </reaction>
</comment>
<evidence type="ECO:0000256" key="17">
    <source>
        <dbReference type="HAMAP-Rule" id="MF_01965"/>
    </source>
</evidence>
<dbReference type="RefSeq" id="WP_093072511.1">
    <property type="nucleotide sequence ID" value="NZ_FOGV01000007.1"/>
</dbReference>
<keyword evidence="8 17" id="KW-0521">NADP</keyword>
<evidence type="ECO:0000256" key="19">
    <source>
        <dbReference type="PIRNR" id="PIRNR017184"/>
    </source>
</evidence>
<feature type="binding site" evidence="17">
    <location>
        <begin position="420"/>
        <end position="424"/>
    </location>
    <ligand>
        <name>AMP</name>
        <dbReference type="ChEBI" id="CHEBI:456215"/>
    </ligand>
</feature>
<evidence type="ECO:0000256" key="4">
    <source>
        <dbReference type="ARBA" id="ARBA00009524"/>
    </source>
</evidence>
<evidence type="ECO:0000313" key="22">
    <source>
        <dbReference type="EMBL" id="SER86744.1"/>
    </source>
</evidence>
<keyword evidence="9 18" id="KW-0630">Potassium</keyword>
<comment type="similarity">
    <text evidence="17">Belongs to the NnrD/CARKD family.</text>
</comment>
<dbReference type="PANTHER" id="PTHR12592">
    <property type="entry name" value="ATP-DEPENDENT (S)-NAD(P)H-HYDRATE DEHYDRATASE FAMILY MEMBER"/>
    <property type="match status" value="1"/>
</dbReference>
<feature type="binding site" evidence="17">
    <location>
        <position position="449"/>
    </location>
    <ligand>
        <name>AMP</name>
        <dbReference type="ChEBI" id="CHEBI:456215"/>
    </ligand>
</feature>
<keyword evidence="10 17" id="KW-0520">NAD</keyword>
<dbReference type="InterPro" id="IPR004443">
    <property type="entry name" value="YjeF_N_dom"/>
</dbReference>
<dbReference type="STRING" id="1464123.SAMN05444126_10792"/>
<dbReference type="EMBL" id="FOGV01000007">
    <property type="protein sequence ID" value="SER86744.1"/>
    <property type="molecule type" value="Genomic_DNA"/>
</dbReference>
<dbReference type="PROSITE" id="PS51383">
    <property type="entry name" value="YJEF_C_3"/>
    <property type="match status" value="1"/>
</dbReference>
<evidence type="ECO:0000259" key="20">
    <source>
        <dbReference type="PROSITE" id="PS51383"/>
    </source>
</evidence>
<feature type="domain" description="YjeF N-terminal" evidence="21">
    <location>
        <begin position="9"/>
        <end position="217"/>
    </location>
</feature>
<evidence type="ECO:0000256" key="13">
    <source>
        <dbReference type="ARBA" id="ARBA00023268"/>
    </source>
</evidence>
<keyword evidence="12 17" id="KW-0456">Lyase</keyword>
<dbReference type="AlphaFoldDB" id="A0A1H9SPC4"/>
<dbReference type="PANTHER" id="PTHR12592:SF0">
    <property type="entry name" value="ATP-DEPENDENT (S)-NAD(P)H-HYDRATE DEHYDRATASE"/>
    <property type="match status" value="1"/>
</dbReference>
<feature type="binding site" evidence="18">
    <location>
        <position position="58"/>
    </location>
    <ligand>
        <name>K(+)</name>
        <dbReference type="ChEBI" id="CHEBI:29103"/>
    </ligand>
</feature>
<feature type="binding site" evidence="18">
    <location>
        <begin position="131"/>
        <end position="137"/>
    </location>
    <ligand>
        <name>(6S)-NADPHX</name>
        <dbReference type="ChEBI" id="CHEBI:64076"/>
    </ligand>
</feature>
<dbReference type="NCBIfam" id="TIGR00196">
    <property type="entry name" value="yjeF_cterm"/>
    <property type="match status" value="1"/>
</dbReference>
<evidence type="ECO:0000256" key="14">
    <source>
        <dbReference type="ARBA" id="ARBA00025153"/>
    </source>
</evidence>
<dbReference type="InterPro" id="IPR000631">
    <property type="entry name" value="CARKD"/>
</dbReference>